<protein>
    <submittedName>
        <fullName evidence="1">Uncharacterized protein</fullName>
    </submittedName>
</protein>
<evidence type="ECO:0000313" key="1">
    <source>
        <dbReference type="EMBL" id="KJE77481.1"/>
    </source>
</evidence>
<sequence length="93" mass="10330">MLTRSCGDVAEPPDRWLATAQSVDMGSTLEIVITVHALKQAINNPQLWNAAMNLGPQALTYKYTETVIERSQFSAAFRRANQVPQRTQNALGR</sequence>
<dbReference type="Proteomes" id="UP000032336">
    <property type="component" value="Unassembled WGS sequence"/>
</dbReference>
<dbReference type="RefSeq" id="WP_152623046.1">
    <property type="nucleotide sequence ID" value="NZ_JQKF01000079.1"/>
</dbReference>
<comment type="caution">
    <text evidence="1">The sequence shown here is derived from an EMBL/GenBank/DDBJ whole genome shotgun (WGS) entry which is preliminary data.</text>
</comment>
<dbReference type="EMBL" id="JXUW01000004">
    <property type="protein sequence ID" value="KJE77481.1"/>
    <property type="molecule type" value="Genomic_DNA"/>
</dbReference>
<proteinExistence type="predicted"/>
<dbReference type="GeneID" id="78371895"/>
<keyword evidence="2" id="KW-1185">Reference proteome</keyword>
<name>A0A0D8FWJ6_9ACTN</name>
<evidence type="ECO:0000313" key="2">
    <source>
        <dbReference type="Proteomes" id="UP000032336"/>
    </source>
</evidence>
<gene>
    <name evidence="1" type="ORF">FEAC_05880</name>
</gene>
<reference evidence="1 2" key="1">
    <citation type="submission" date="2015-01" db="EMBL/GenBank/DDBJ databases">
        <title>Draft genome of the acidophilic iron oxidizer Ferrimicrobium acidiphilum strain T23.</title>
        <authorList>
            <person name="Poehlein A."/>
            <person name="Eisen S."/>
            <person name="Schloemann M."/>
            <person name="Johnson B.D."/>
            <person name="Daniel R."/>
            <person name="Muehling M."/>
        </authorList>
    </citation>
    <scope>NUCLEOTIDE SEQUENCE [LARGE SCALE GENOMIC DNA]</scope>
    <source>
        <strain evidence="1 2">T23</strain>
    </source>
</reference>
<dbReference type="AlphaFoldDB" id="A0A0D8FWJ6"/>
<organism evidence="1 2">
    <name type="scientific">Ferrimicrobium acidiphilum DSM 19497</name>
    <dbReference type="NCBI Taxonomy" id="1121877"/>
    <lineage>
        <taxon>Bacteria</taxon>
        <taxon>Bacillati</taxon>
        <taxon>Actinomycetota</taxon>
        <taxon>Acidimicrobiia</taxon>
        <taxon>Acidimicrobiales</taxon>
        <taxon>Acidimicrobiaceae</taxon>
        <taxon>Ferrimicrobium</taxon>
    </lineage>
</organism>
<accession>A0A0D8FWJ6</accession>